<dbReference type="InterPro" id="IPR035979">
    <property type="entry name" value="RBD_domain_sf"/>
</dbReference>
<dbReference type="SUPFAM" id="SSF54928">
    <property type="entry name" value="RNA-binding domain, RBD"/>
    <property type="match status" value="1"/>
</dbReference>
<evidence type="ECO:0000256" key="3">
    <source>
        <dbReference type="ARBA" id="ARBA00022737"/>
    </source>
</evidence>
<dbReference type="GO" id="GO:0003723">
    <property type="term" value="F:RNA binding"/>
    <property type="evidence" value="ECO:0007669"/>
    <property type="project" value="UniProtKB-UniRule"/>
</dbReference>
<name>A0A6H5IEF3_9HYME</name>
<dbReference type="PANTHER" id="PTHR17204:SF25">
    <property type="entry name" value="RRM DOMAIN-CONTAINING PROTEIN"/>
    <property type="match status" value="1"/>
</dbReference>
<evidence type="ECO:0000313" key="10">
    <source>
        <dbReference type="EMBL" id="CAB0034952.1"/>
    </source>
</evidence>
<dbReference type="GO" id="GO:0008380">
    <property type="term" value="P:RNA splicing"/>
    <property type="evidence" value="ECO:0007669"/>
    <property type="project" value="UniProtKB-KW"/>
</dbReference>
<keyword evidence="6" id="KW-0539">Nucleus</keyword>
<accession>A0A6H5IEF3</accession>
<gene>
    <name evidence="10" type="ORF">TBRA_LOCUS6850</name>
</gene>
<feature type="compositionally biased region" description="Acidic residues" evidence="8">
    <location>
        <begin position="26"/>
        <end position="51"/>
    </location>
</feature>
<evidence type="ECO:0000256" key="1">
    <source>
        <dbReference type="ARBA" id="ARBA00004123"/>
    </source>
</evidence>
<feature type="domain" description="RRM" evidence="9">
    <location>
        <begin position="153"/>
        <end position="238"/>
    </location>
</feature>
<protein>
    <recommendedName>
        <fullName evidence="9">RRM domain-containing protein</fullName>
    </recommendedName>
</protein>
<sequence length="291" mass="33375">MDDTEDMDLNNPVDDEETERKLLAGSDEELDDEGKLDDENVDLGSDSDEEKMETSTAAATKGSDSDDDSDSDDNDEEDNAADEAEVQNFVSILEQNPYDYEAHKSLIEKLQTMGCLDRLRNARENMSAKYPLTSEIWLSWLKDEMKLAVTPEQKLPVLELCDRAVKDYLYYSTTEEEVKAVLESVGPITLIRMVKDFKGRNKGFCYVQFENENQVEEALKLDRTPINNRPMFISRCDPDKTSRGPIFKYKTELEKNKLFVKETRNTYNYMGMHKKVTQRAGNRTGYTIEDG</sequence>
<evidence type="ECO:0000256" key="2">
    <source>
        <dbReference type="ARBA" id="ARBA00022664"/>
    </source>
</evidence>
<evidence type="ECO:0000313" key="11">
    <source>
        <dbReference type="Proteomes" id="UP000479190"/>
    </source>
</evidence>
<keyword evidence="5" id="KW-0508">mRNA splicing</keyword>
<keyword evidence="11" id="KW-1185">Reference proteome</keyword>
<dbReference type="GO" id="GO:0006397">
    <property type="term" value="P:mRNA processing"/>
    <property type="evidence" value="ECO:0007669"/>
    <property type="project" value="UniProtKB-KW"/>
</dbReference>
<dbReference type="AlphaFoldDB" id="A0A6H5IEF3"/>
<dbReference type="Gene3D" id="3.30.70.330">
    <property type="match status" value="3"/>
</dbReference>
<evidence type="ECO:0000256" key="5">
    <source>
        <dbReference type="ARBA" id="ARBA00023187"/>
    </source>
</evidence>
<comment type="subcellular location">
    <subcellularLocation>
        <location evidence="1">Nucleus</location>
    </subcellularLocation>
</comment>
<proteinExistence type="predicted"/>
<evidence type="ECO:0000256" key="6">
    <source>
        <dbReference type="ARBA" id="ARBA00023242"/>
    </source>
</evidence>
<dbReference type="SMART" id="SM00360">
    <property type="entry name" value="RRM"/>
    <property type="match status" value="1"/>
</dbReference>
<dbReference type="InterPro" id="IPR008847">
    <property type="entry name" value="Suf"/>
</dbReference>
<keyword evidence="3" id="KW-0677">Repeat</keyword>
<dbReference type="Pfam" id="PF00076">
    <property type="entry name" value="RRM_1"/>
    <property type="match status" value="1"/>
</dbReference>
<feature type="compositionally biased region" description="Acidic residues" evidence="8">
    <location>
        <begin position="65"/>
        <end position="82"/>
    </location>
</feature>
<keyword evidence="4 7" id="KW-0694">RNA-binding</keyword>
<reference evidence="10 11" key="1">
    <citation type="submission" date="2020-02" db="EMBL/GenBank/DDBJ databases">
        <authorList>
            <person name="Ferguson B K."/>
        </authorList>
    </citation>
    <scope>NUCLEOTIDE SEQUENCE [LARGE SCALE GENOMIC DNA]</scope>
</reference>
<evidence type="ECO:0000256" key="7">
    <source>
        <dbReference type="PROSITE-ProRule" id="PRU00176"/>
    </source>
</evidence>
<dbReference type="PROSITE" id="PS50102">
    <property type="entry name" value="RRM"/>
    <property type="match status" value="1"/>
</dbReference>
<dbReference type="GO" id="GO:0005634">
    <property type="term" value="C:nucleus"/>
    <property type="evidence" value="ECO:0007669"/>
    <property type="project" value="UniProtKB-SubCell"/>
</dbReference>
<dbReference type="Pfam" id="PF05843">
    <property type="entry name" value="Suf"/>
    <property type="match status" value="1"/>
</dbReference>
<organism evidence="10 11">
    <name type="scientific">Trichogramma brassicae</name>
    <dbReference type="NCBI Taxonomy" id="86971"/>
    <lineage>
        <taxon>Eukaryota</taxon>
        <taxon>Metazoa</taxon>
        <taxon>Ecdysozoa</taxon>
        <taxon>Arthropoda</taxon>
        <taxon>Hexapoda</taxon>
        <taxon>Insecta</taxon>
        <taxon>Pterygota</taxon>
        <taxon>Neoptera</taxon>
        <taxon>Endopterygota</taxon>
        <taxon>Hymenoptera</taxon>
        <taxon>Apocrita</taxon>
        <taxon>Proctotrupomorpha</taxon>
        <taxon>Chalcidoidea</taxon>
        <taxon>Trichogrammatidae</taxon>
        <taxon>Trichogramma</taxon>
    </lineage>
</organism>
<dbReference type="OrthoDB" id="360390at2759"/>
<evidence type="ECO:0000259" key="9">
    <source>
        <dbReference type="PROSITE" id="PS50102"/>
    </source>
</evidence>
<feature type="region of interest" description="Disordered" evidence="8">
    <location>
        <begin position="1"/>
        <end position="82"/>
    </location>
</feature>
<dbReference type="Proteomes" id="UP000479190">
    <property type="component" value="Unassembled WGS sequence"/>
</dbReference>
<dbReference type="InterPro" id="IPR012677">
    <property type="entry name" value="Nucleotide-bd_a/b_plait_sf"/>
</dbReference>
<evidence type="ECO:0000256" key="8">
    <source>
        <dbReference type="SAM" id="MobiDB-lite"/>
    </source>
</evidence>
<evidence type="ECO:0000256" key="4">
    <source>
        <dbReference type="ARBA" id="ARBA00022884"/>
    </source>
</evidence>
<dbReference type="PANTHER" id="PTHR17204">
    <property type="entry name" value="PRE-MRNA PROCESSING PROTEIN PRP39-RELATED"/>
    <property type="match status" value="1"/>
</dbReference>
<dbReference type="InterPro" id="IPR000504">
    <property type="entry name" value="RRM_dom"/>
</dbReference>
<dbReference type="EMBL" id="CADCXV010000763">
    <property type="protein sequence ID" value="CAB0034952.1"/>
    <property type="molecule type" value="Genomic_DNA"/>
</dbReference>
<feature type="compositionally biased region" description="Acidic residues" evidence="8">
    <location>
        <begin position="1"/>
        <end position="17"/>
    </location>
</feature>
<keyword evidence="2" id="KW-0507">mRNA processing</keyword>